<name>A0A518BND1_9BACT</name>
<dbReference type="RefSeq" id="WP_145067544.1">
    <property type="nucleotide sequence ID" value="NZ_CP036287.1"/>
</dbReference>
<dbReference type="Proteomes" id="UP000316921">
    <property type="component" value="Chromosome"/>
</dbReference>
<dbReference type="EMBL" id="CP036287">
    <property type="protein sequence ID" value="QDU68488.1"/>
    <property type="molecule type" value="Genomic_DNA"/>
</dbReference>
<dbReference type="AlphaFoldDB" id="A0A518BND1"/>
<reference evidence="2 3" key="1">
    <citation type="submission" date="2019-02" db="EMBL/GenBank/DDBJ databases">
        <title>Deep-cultivation of Planctomycetes and their phenomic and genomic characterization uncovers novel biology.</title>
        <authorList>
            <person name="Wiegand S."/>
            <person name="Jogler M."/>
            <person name="Boedeker C."/>
            <person name="Pinto D."/>
            <person name="Vollmers J."/>
            <person name="Rivas-Marin E."/>
            <person name="Kohn T."/>
            <person name="Peeters S.H."/>
            <person name="Heuer A."/>
            <person name="Rast P."/>
            <person name="Oberbeckmann S."/>
            <person name="Bunk B."/>
            <person name="Jeske O."/>
            <person name="Meyerdierks A."/>
            <person name="Storesund J.E."/>
            <person name="Kallscheuer N."/>
            <person name="Luecker S."/>
            <person name="Lage O.M."/>
            <person name="Pohl T."/>
            <person name="Merkel B.J."/>
            <person name="Hornburger P."/>
            <person name="Mueller R.-W."/>
            <person name="Bruemmer F."/>
            <person name="Labrenz M."/>
            <person name="Spormann A.M."/>
            <person name="Op den Camp H."/>
            <person name="Overmann J."/>
            <person name="Amann R."/>
            <person name="Jetten M.S.M."/>
            <person name="Mascher T."/>
            <person name="Medema M.H."/>
            <person name="Devos D.P."/>
            <person name="Kaster A.-K."/>
            <person name="Ovreas L."/>
            <person name="Rohde M."/>
            <person name="Galperin M.Y."/>
            <person name="Jogler C."/>
        </authorList>
    </citation>
    <scope>NUCLEOTIDE SEQUENCE [LARGE SCALE GENOMIC DNA]</scope>
    <source>
        <strain evidence="2 3">Pla133</strain>
    </source>
</reference>
<organism evidence="2 3">
    <name type="scientific">Engelhardtia mirabilis</name>
    <dbReference type="NCBI Taxonomy" id="2528011"/>
    <lineage>
        <taxon>Bacteria</taxon>
        <taxon>Pseudomonadati</taxon>
        <taxon>Planctomycetota</taxon>
        <taxon>Planctomycetia</taxon>
        <taxon>Planctomycetia incertae sedis</taxon>
        <taxon>Engelhardtia</taxon>
    </lineage>
</organism>
<feature type="chain" id="PRO_5022053319" description="HEAT repeat protein" evidence="1">
    <location>
        <begin position="21"/>
        <end position="883"/>
    </location>
</feature>
<feature type="signal peptide" evidence="1">
    <location>
        <begin position="1"/>
        <end position="20"/>
    </location>
</feature>
<protein>
    <recommendedName>
        <fullName evidence="4">HEAT repeat protein</fullName>
    </recommendedName>
</protein>
<proteinExistence type="predicted"/>
<accession>A0A518BND1</accession>
<evidence type="ECO:0000313" key="2">
    <source>
        <dbReference type="EMBL" id="QDU68488.1"/>
    </source>
</evidence>
<sequence precursor="true">MRALILLPVLLVASPSTTQARTQETSAFQVVLVADPRADRTVQLAELFSTRFGEIEVRRPAAWISTAREHVYVFDGDLPLPRPDRWRHEGRPVAGEFDHPCVFIGAMARRAVDEWGLVGGEQAAVADAVWLRAQAQGPRTEADPAPARAPGSFTPLAFGLEGCPEADRLAGSVDAEERPVAVAWHQGRYFSFGPAAPVQDLDGGARELLLDLVEMAGGCGVYIEGKPLVADAPGLGALAELAWELDADTFSRPRVDALLAPDSGAPETREDLRRWFGENRGVLSVDESGRLAISEELRASGCGPLDDVAFVDRLIEQLADDSLRVRERTRRLLGRHVKGGPTEGASQAAWLGWREDWRGHLAFAPATQRWYTDEFAKAFELESAELTAADRRVRRRPAAAAAPAKPVDVEAELARLSAELRFAAANGTSVEPYAEILKDLAAVEGVGAPEARTQVRALVASGVQRDRDVAAFAVAFARDDLASMVDEWAAGGELKELALDAAARSWTLAGRLAATIRELAADPQSPLSKRAVQLLPNVDGEAQSLARELLTEGDLWTRRALAFEYGTILRSNHGARAALREATTDADAWVRALATWSLRNGAPAAADVEQLELSSGSHDRVVSAIAAEVLRHGSPRLGNRMAAYLDSIDGETQPRTLATASLDASEAADRWAAARDLAASRGRELLDAMETDPEASELVLRIEYELEQWIDDLCERMDDEFGEGPATRRLAELGRTALPELEHEFTRPYRFPIGPPSYDELFIAVEKIGPDAWPIAVSAFWHWREHGLWNARGLFAKLGDNTDLVAPFAAMAFVRDALLRDRFTLTPEGEFENRRWWHEYSEAWLDVWRGLGEDGLAALDELTGHPDPRVTEAVAALRRRLED</sequence>
<evidence type="ECO:0008006" key="4">
    <source>
        <dbReference type="Google" id="ProtNLM"/>
    </source>
</evidence>
<dbReference type="KEGG" id="pbap:Pla133_35860"/>
<gene>
    <name evidence="2" type="ORF">Pla133_35860</name>
</gene>
<evidence type="ECO:0000313" key="3">
    <source>
        <dbReference type="Proteomes" id="UP000316921"/>
    </source>
</evidence>
<keyword evidence="3" id="KW-1185">Reference proteome</keyword>
<evidence type="ECO:0000256" key="1">
    <source>
        <dbReference type="SAM" id="SignalP"/>
    </source>
</evidence>
<keyword evidence="1" id="KW-0732">Signal</keyword>